<dbReference type="EMBL" id="LATX01002174">
    <property type="protein sequence ID" value="KTB33480.1"/>
    <property type="molecule type" value="Genomic_DNA"/>
</dbReference>
<proteinExistence type="predicted"/>
<dbReference type="AlphaFoldDB" id="A0A0W0FB02"/>
<dbReference type="Proteomes" id="UP000054988">
    <property type="component" value="Unassembled WGS sequence"/>
</dbReference>
<name>A0A0W0FB02_MONRR</name>
<evidence type="ECO:0000313" key="2">
    <source>
        <dbReference type="Proteomes" id="UP000054988"/>
    </source>
</evidence>
<accession>A0A0W0FB02</accession>
<reference evidence="1 2" key="1">
    <citation type="submission" date="2015-12" db="EMBL/GenBank/DDBJ databases">
        <title>Draft genome sequence of Moniliophthora roreri, the causal agent of frosty pod rot of cacao.</title>
        <authorList>
            <person name="Aime M.C."/>
            <person name="Diaz-Valderrama J.R."/>
            <person name="Kijpornyongpan T."/>
            <person name="Phillips-Mora W."/>
        </authorList>
    </citation>
    <scope>NUCLEOTIDE SEQUENCE [LARGE SCALE GENOMIC DNA]</scope>
    <source>
        <strain evidence="1 2">MCA 2952</strain>
    </source>
</reference>
<protein>
    <submittedName>
        <fullName evidence="1">Uncharacterized protein</fullName>
    </submittedName>
</protein>
<gene>
    <name evidence="1" type="ORF">WG66_13942</name>
</gene>
<sequence>MFLPGVEGAVLLLGVAVKLLSQLLI</sequence>
<comment type="caution">
    <text evidence="1">The sequence shown here is derived from an EMBL/GenBank/DDBJ whole genome shotgun (WGS) entry which is preliminary data.</text>
</comment>
<evidence type="ECO:0000313" key="1">
    <source>
        <dbReference type="EMBL" id="KTB33480.1"/>
    </source>
</evidence>
<organism evidence="1 2">
    <name type="scientific">Moniliophthora roreri</name>
    <name type="common">Frosty pod rot fungus</name>
    <name type="synonym">Monilia roreri</name>
    <dbReference type="NCBI Taxonomy" id="221103"/>
    <lineage>
        <taxon>Eukaryota</taxon>
        <taxon>Fungi</taxon>
        <taxon>Dikarya</taxon>
        <taxon>Basidiomycota</taxon>
        <taxon>Agaricomycotina</taxon>
        <taxon>Agaricomycetes</taxon>
        <taxon>Agaricomycetidae</taxon>
        <taxon>Agaricales</taxon>
        <taxon>Marasmiineae</taxon>
        <taxon>Marasmiaceae</taxon>
        <taxon>Moniliophthora</taxon>
    </lineage>
</organism>